<name>A0ACC0V957_9HYPO</name>
<keyword evidence="2" id="KW-1185">Reference proteome</keyword>
<reference evidence="1" key="1">
    <citation type="submission" date="2022-10" db="EMBL/GenBank/DDBJ databases">
        <title>Complete Genome of Trichothecium roseum strain YXFP-22015, a Plant Pathogen Isolated from Citrus.</title>
        <authorList>
            <person name="Wang Y."/>
            <person name="Zhu L."/>
        </authorList>
    </citation>
    <scope>NUCLEOTIDE SEQUENCE</scope>
    <source>
        <strain evidence="1">YXFP-22015</strain>
    </source>
</reference>
<evidence type="ECO:0000313" key="1">
    <source>
        <dbReference type="EMBL" id="KAI9902355.1"/>
    </source>
</evidence>
<dbReference type="Proteomes" id="UP001163324">
    <property type="component" value="Chromosome 2"/>
</dbReference>
<gene>
    <name evidence="1" type="ORF">N3K66_001707</name>
</gene>
<proteinExistence type="predicted"/>
<protein>
    <submittedName>
        <fullName evidence="1">Uncharacterized protein</fullName>
    </submittedName>
</protein>
<accession>A0ACC0V957</accession>
<evidence type="ECO:0000313" key="2">
    <source>
        <dbReference type="Proteomes" id="UP001163324"/>
    </source>
</evidence>
<comment type="caution">
    <text evidence="1">The sequence shown here is derived from an EMBL/GenBank/DDBJ whole genome shotgun (WGS) entry which is preliminary data.</text>
</comment>
<dbReference type="EMBL" id="CM047941">
    <property type="protein sequence ID" value="KAI9902355.1"/>
    <property type="molecule type" value="Genomic_DNA"/>
</dbReference>
<sequence>MCTSNIYTYVYPDGHKSRETVPTLCSASRHGQPCSSNVVFQHPSQQITYSNTEFPPTPTYTPRSGTPQRSGDESDHRSERRRSGVYINGQKVYDLGGGRAGTISSSSSSRRNTNERIVLIDNQSRTPPKSHSSPLTAPSSPSAPPYVLEPSPRGSFSSSRRPVIVDDRYDERRPRSSSRVQVEFLDDAREGRHHSRSSHGRHTSTSSHDSRYHSHSEEESSRRRAERRALDQERQSAEVEARQARIRSRIAKANAEISMRAPVPVPTPPPTTTRRASTYAQRAEELAGTMRELRLEDQRRQEQHQQAQDEEDEAQRRRLMDRMAPRRRSTVSANSRRPRVLYDEGTYHWE</sequence>
<organism evidence="1 2">
    <name type="scientific">Trichothecium roseum</name>
    <dbReference type="NCBI Taxonomy" id="47278"/>
    <lineage>
        <taxon>Eukaryota</taxon>
        <taxon>Fungi</taxon>
        <taxon>Dikarya</taxon>
        <taxon>Ascomycota</taxon>
        <taxon>Pezizomycotina</taxon>
        <taxon>Sordariomycetes</taxon>
        <taxon>Hypocreomycetidae</taxon>
        <taxon>Hypocreales</taxon>
        <taxon>Hypocreales incertae sedis</taxon>
        <taxon>Trichothecium</taxon>
    </lineage>
</organism>